<name>A0A1V4KFL5_PATFA</name>
<gene>
    <name evidence="2" type="ORF">AV530_010542</name>
</gene>
<dbReference type="EMBL" id="LSYS01003385">
    <property type="protein sequence ID" value="OPJ83133.1"/>
    <property type="molecule type" value="Genomic_DNA"/>
</dbReference>
<reference evidence="2 3" key="1">
    <citation type="submission" date="2016-02" db="EMBL/GenBank/DDBJ databases">
        <title>Band-tailed pigeon sequencing and assembly.</title>
        <authorList>
            <person name="Soares A.E."/>
            <person name="Novak B.J."/>
            <person name="Rice E.S."/>
            <person name="O'Connell B."/>
            <person name="Chang D."/>
            <person name="Weber S."/>
            <person name="Shapiro B."/>
        </authorList>
    </citation>
    <scope>NUCLEOTIDE SEQUENCE [LARGE SCALE GENOMIC DNA]</scope>
    <source>
        <strain evidence="2">BTP2013</strain>
        <tissue evidence="2">Blood</tissue>
    </source>
</reference>
<feature type="region of interest" description="Disordered" evidence="1">
    <location>
        <begin position="67"/>
        <end position="86"/>
    </location>
</feature>
<comment type="caution">
    <text evidence="2">The sequence shown here is derived from an EMBL/GenBank/DDBJ whole genome shotgun (WGS) entry which is preliminary data.</text>
</comment>
<evidence type="ECO:0000313" key="3">
    <source>
        <dbReference type="Proteomes" id="UP000190648"/>
    </source>
</evidence>
<evidence type="ECO:0000313" key="2">
    <source>
        <dbReference type="EMBL" id="OPJ83133.1"/>
    </source>
</evidence>
<dbReference type="AlphaFoldDB" id="A0A1V4KFL5"/>
<sequence length="86" mass="9591">MSLDLGNGCHTISVSGYSLKKEVEDSEWPRLVTDAAFVSLHETEKPELRIALWGNLVFYTGGERMKEWNGAGDPKEPAGERKNQVL</sequence>
<keyword evidence="3" id="KW-1185">Reference proteome</keyword>
<dbReference type="Proteomes" id="UP000190648">
    <property type="component" value="Unassembled WGS sequence"/>
</dbReference>
<organism evidence="2 3">
    <name type="scientific">Patagioenas fasciata monilis</name>
    <dbReference type="NCBI Taxonomy" id="372326"/>
    <lineage>
        <taxon>Eukaryota</taxon>
        <taxon>Metazoa</taxon>
        <taxon>Chordata</taxon>
        <taxon>Craniata</taxon>
        <taxon>Vertebrata</taxon>
        <taxon>Euteleostomi</taxon>
        <taxon>Archelosauria</taxon>
        <taxon>Archosauria</taxon>
        <taxon>Dinosauria</taxon>
        <taxon>Saurischia</taxon>
        <taxon>Theropoda</taxon>
        <taxon>Coelurosauria</taxon>
        <taxon>Aves</taxon>
        <taxon>Neognathae</taxon>
        <taxon>Neoaves</taxon>
        <taxon>Columbimorphae</taxon>
        <taxon>Columbiformes</taxon>
        <taxon>Columbidae</taxon>
        <taxon>Patagioenas</taxon>
    </lineage>
</organism>
<protein>
    <submittedName>
        <fullName evidence="2">Uncharacterized protein</fullName>
    </submittedName>
</protein>
<accession>A0A1V4KFL5</accession>
<evidence type="ECO:0000256" key="1">
    <source>
        <dbReference type="SAM" id="MobiDB-lite"/>
    </source>
</evidence>
<proteinExistence type="predicted"/>